<dbReference type="PANTHER" id="PTHR36529:SF1">
    <property type="entry name" value="GLYCOSYLTRANSFERASE"/>
    <property type="match status" value="1"/>
</dbReference>
<dbReference type="InterPro" id="IPR029044">
    <property type="entry name" value="Nucleotide-diphossugar_trans"/>
</dbReference>
<dbReference type="EMBL" id="SLTR01000010">
    <property type="protein sequence ID" value="TDB02470.1"/>
    <property type="molecule type" value="Genomic_DNA"/>
</dbReference>
<dbReference type="NCBIfam" id="TIGR04282">
    <property type="entry name" value="glyco_like_cofC"/>
    <property type="match status" value="1"/>
</dbReference>
<accession>A0ABY2D761</accession>
<comment type="caution">
    <text evidence="1">The sequence shown here is derived from an EMBL/GenBank/DDBJ whole genome shotgun (WGS) entry which is preliminary data.</text>
</comment>
<proteinExistence type="predicted"/>
<dbReference type="Proteomes" id="UP000294823">
    <property type="component" value="Unassembled WGS sequence"/>
</dbReference>
<protein>
    <submittedName>
        <fullName evidence="1">Glycosyltransferase</fullName>
    </submittedName>
</protein>
<organism evidence="1 2">
    <name type="scientific">Halomonas marinisediminis</name>
    <dbReference type="NCBI Taxonomy" id="2546095"/>
    <lineage>
        <taxon>Bacteria</taxon>
        <taxon>Pseudomonadati</taxon>
        <taxon>Pseudomonadota</taxon>
        <taxon>Gammaproteobacteria</taxon>
        <taxon>Oceanospirillales</taxon>
        <taxon>Halomonadaceae</taxon>
        <taxon>Halomonas</taxon>
    </lineage>
</organism>
<keyword evidence="2" id="KW-1185">Reference proteome</keyword>
<name>A0ABY2D761_9GAMM</name>
<dbReference type="Gene3D" id="3.90.550.10">
    <property type="entry name" value="Spore Coat Polysaccharide Biosynthesis Protein SpsA, Chain A"/>
    <property type="match status" value="1"/>
</dbReference>
<dbReference type="Pfam" id="PF09837">
    <property type="entry name" value="DUF2064"/>
    <property type="match status" value="1"/>
</dbReference>
<evidence type="ECO:0000313" key="2">
    <source>
        <dbReference type="Proteomes" id="UP000294823"/>
    </source>
</evidence>
<sequence>MCVEGVAGRVRLTIMAKAPIPGSVKTRLMPGCGAEEAARIHADLLRHTLAVACAALPAKRITLWTALEHEHPLFLELATKHGIARHAQNEGDLGERMRFALTPGPAMVIGSDCPTLTPELLHTCIQALATHDAVCLPAEDGGYALLGLHEVHPSLFTDIDWGSERVMTQTRQRLDALGWRLACPATVWDVDRPDDLRRWRQASRSPYTTSLSPSDDAQ</sequence>
<gene>
    <name evidence="1" type="ORF">E0702_08940</name>
</gene>
<evidence type="ECO:0000313" key="1">
    <source>
        <dbReference type="EMBL" id="TDB02470.1"/>
    </source>
</evidence>
<dbReference type="PANTHER" id="PTHR36529">
    <property type="entry name" value="SLL1095 PROTEIN"/>
    <property type="match status" value="1"/>
</dbReference>
<dbReference type="InterPro" id="IPR018641">
    <property type="entry name" value="Trfase_1_rSAM/seldom-assoc"/>
</dbReference>
<reference evidence="1 2" key="1">
    <citation type="submission" date="2019-03" db="EMBL/GenBank/DDBJ databases">
        <title>Halomonas marinisediminis sp. nov., a moderately halophilic bacterium isolated from the Bohai Gulf.</title>
        <authorList>
            <person name="Ji X."/>
        </authorList>
    </citation>
    <scope>NUCLEOTIDE SEQUENCE [LARGE SCALE GENOMIC DNA]</scope>
    <source>
        <strain evidence="1 2">204</strain>
    </source>
</reference>
<dbReference type="SUPFAM" id="SSF53448">
    <property type="entry name" value="Nucleotide-diphospho-sugar transferases"/>
    <property type="match status" value="1"/>
</dbReference>
<dbReference type="RefSeq" id="WP_132042981.1">
    <property type="nucleotide sequence ID" value="NZ_SLTR01000010.1"/>
</dbReference>